<dbReference type="InterPro" id="IPR007969">
    <property type="entry name" value="DUF732"/>
</dbReference>
<evidence type="ECO:0000313" key="3">
    <source>
        <dbReference type="Proteomes" id="UP000092668"/>
    </source>
</evidence>
<gene>
    <name evidence="2" type="ORF">ACT18_17365</name>
</gene>
<accession>A0A1B8SCN7</accession>
<sequence>MAAATPAGAPIGVPVASADSQDDYYLQQLKKYGIPTNDTKAKKEAIEAGKATCSLKAQGMRDYDVWQALQSKYPKVDQKTIATTSAVATLVYCPQYLHL</sequence>
<keyword evidence="3" id="KW-1185">Reference proteome</keyword>
<evidence type="ECO:0000259" key="1">
    <source>
        <dbReference type="Pfam" id="PF05305"/>
    </source>
</evidence>
<dbReference type="AlphaFoldDB" id="A0A1B8SCN7"/>
<reference evidence="2 3" key="1">
    <citation type="submission" date="2015-06" db="EMBL/GenBank/DDBJ databases">
        <title>Genome sequence of Mycobacterium kumamotonense strain Roo.</title>
        <authorList>
            <person name="Greninger A.L."/>
            <person name="Cunningham G."/>
            <person name="Miller S."/>
        </authorList>
    </citation>
    <scope>NUCLEOTIDE SEQUENCE [LARGE SCALE GENOMIC DNA]</scope>
    <source>
        <strain evidence="2 3">Roo</strain>
    </source>
</reference>
<comment type="caution">
    <text evidence="2">The sequence shown here is derived from an EMBL/GenBank/DDBJ whole genome shotgun (WGS) entry which is preliminary data.</text>
</comment>
<evidence type="ECO:0000313" key="2">
    <source>
        <dbReference type="EMBL" id="OBY30508.1"/>
    </source>
</evidence>
<feature type="domain" description="DUF732" evidence="1">
    <location>
        <begin position="21"/>
        <end position="95"/>
    </location>
</feature>
<dbReference type="Pfam" id="PF05305">
    <property type="entry name" value="DUF732"/>
    <property type="match status" value="1"/>
</dbReference>
<organism evidence="2 3">
    <name type="scientific">Mycolicibacter kumamotonensis</name>
    <dbReference type="NCBI Taxonomy" id="354243"/>
    <lineage>
        <taxon>Bacteria</taxon>
        <taxon>Bacillati</taxon>
        <taxon>Actinomycetota</taxon>
        <taxon>Actinomycetes</taxon>
        <taxon>Mycobacteriales</taxon>
        <taxon>Mycobacteriaceae</taxon>
        <taxon>Mycolicibacter</taxon>
    </lineage>
</organism>
<dbReference type="EMBL" id="LFOE01000030">
    <property type="protein sequence ID" value="OBY30508.1"/>
    <property type="molecule type" value="Genomic_DNA"/>
</dbReference>
<proteinExistence type="predicted"/>
<protein>
    <recommendedName>
        <fullName evidence="1">DUF732 domain-containing protein</fullName>
    </recommendedName>
</protein>
<dbReference type="RefSeq" id="WP_065288968.1">
    <property type="nucleotide sequence ID" value="NZ_LFOE01000030.1"/>
</dbReference>
<dbReference type="Proteomes" id="UP000092668">
    <property type="component" value="Unassembled WGS sequence"/>
</dbReference>
<name>A0A1B8SCN7_9MYCO</name>